<organism evidence="1 2">
    <name type="scientific">Plantactinospora soyae</name>
    <dbReference type="NCBI Taxonomy" id="1544732"/>
    <lineage>
        <taxon>Bacteria</taxon>
        <taxon>Bacillati</taxon>
        <taxon>Actinomycetota</taxon>
        <taxon>Actinomycetes</taxon>
        <taxon>Micromonosporales</taxon>
        <taxon>Micromonosporaceae</taxon>
        <taxon>Plantactinospora</taxon>
    </lineage>
</organism>
<evidence type="ECO:0000313" key="1">
    <source>
        <dbReference type="EMBL" id="MBE1487242.1"/>
    </source>
</evidence>
<dbReference type="AlphaFoldDB" id="A0A927M5B6"/>
<keyword evidence="2" id="KW-1185">Reference proteome</keyword>
<accession>A0A927M5B6</accession>
<comment type="caution">
    <text evidence="1">The sequence shown here is derived from an EMBL/GenBank/DDBJ whole genome shotgun (WGS) entry which is preliminary data.</text>
</comment>
<dbReference type="Proteomes" id="UP000649753">
    <property type="component" value="Unassembled WGS sequence"/>
</dbReference>
<sequence length="74" mass="7971">MEAFLAALVGVTALAAVLGGLLWLAARVRRRGAGAAVMGPFEEIWHPAGHRARIEVRVQQERAVSMPSPGDRLR</sequence>
<proteinExistence type="predicted"/>
<evidence type="ECO:0008006" key="3">
    <source>
        <dbReference type="Google" id="ProtNLM"/>
    </source>
</evidence>
<dbReference type="RefSeq" id="WP_225947832.1">
    <property type="nucleotide sequence ID" value="NZ_JADBEB010000001.1"/>
</dbReference>
<evidence type="ECO:0000313" key="2">
    <source>
        <dbReference type="Proteomes" id="UP000649753"/>
    </source>
</evidence>
<protein>
    <recommendedName>
        <fullName evidence="3">Secreted protein</fullName>
    </recommendedName>
</protein>
<reference evidence="1" key="1">
    <citation type="submission" date="2020-10" db="EMBL/GenBank/DDBJ databases">
        <title>Sequencing the genomes of 1000 actinobacteria strains.</title>
        <authorList>
            <person name="Klenk H.-P."/>
        </authorList>
    </citation>
    <scope>NUCLEOTIDE SEQUENCE</scope>
    <source>
        <strain evidence="1">DSM 46832</strain>
    </source>
</reference>
<name>A0A927M5B6_9ACTN</name>
<gene>
    <name evidence="1" type="ORF">H4W31_002880</name>
</gene>
<dbReference type="EMBL" id="JADBEB010000001">
    <property type="protein sequence ID" value="MBE1487242.1"/>
    <property type="molecule type" value="Genomic_DNA"/>
</dbReference>